<proteinExistence type="predicted"/>
<evidence type="ECO:0000313" key="1">
    <source>
        <dbReference type="EMBL" id="GAA2137623.1"/>
    </source>
</evidence>
<comment type="caution">
    <text evidence="1">The sequence shown here is derived from an EMBL/GenBank/DDBJ whole genome shotgun (WGS) entry which is preliminary data.</text>
</comment>
<organism evidence="1 2">
    <name type="scientific">Arthrobacter humicola</name>
    <dbReference type="NCBI Taxonomy" id="409291"/>
    <lineage>
        <taxon>Bacteria</taxon>
        <taxon>Bacillati</taxon>
        <taxon>Actinomycetota</taxon>
        <taxon>Actinomycetes</taxon>
        <taxon>Micrococcales</taxon>
        <taxon>Micrococcaceae</taxon>
        <taxon>Arthrobacter</taxon>
    </lineage>
</organism>
<dbReference type="Proteomes" id="UP001500102">
    <property type="component" value="Unassembled WGS sequence"/>
</dbReference>
<evidence type="ECO:0000313" key="2">
    <source>
        <dbReference type="Proteomes" id="UP001500102"/>
    </source>
</evidence>
<dbReference type="EMBL" id="BAAAQB010000034">
    <property type="protein sequence ID" value="GAA2137623.1"/>
    <property type="molecule type" value="Genomic_DNA"/>
</dbReference>
<accession>A0ABN2Z6W0</accession>
<sequence length="58" mass="6483">MDPQDKGVAADFPAAGQELYLPFGGTDPDFYIPADHERTSGGISRWFRMLPVFGRRQP</sequence>
<keyword evidence="2" id="KW-1185">Reference proteome</keyword>
<name>A0ABN2Z6W0_9MICC</name>
<dbReference type="RefSeq" id="WP_344365780.1">
    <property type="nucleotide sequence ID" value="NZ_BAAAQB010000034.1"/>
</dbReference>
<gene>
    <name evidence="1" type="ORF">GCM10009825_23560</name>
</gene>
<reference evidence="1 2" key="1">
    <citation type="journal article" date="2019" name="Int. J. Syst. Evol. Microbiol.">
        <title>The Global Catalogue of Microorganisms (GCM) 10K type strain sequencing project: providing services to taxonomists for standard genome sequencing and annotation.</title>
        <authorList>
            <consortium name="The Broad Institute Genomics Platform"/>
            <consortium name="The Broad Institute Genome Sequencing Center for Infectious Disease"/>
            <person name="Wu L."/>
            <person name="Ma J."/>
        </authorList>
    </citation>
    <scope>NUCLEOTIDE SEQUENCE [LARGE SCALE GENOMIC DNA]</scope>
    <source>
        <strain evidence="1 2">JCM 15921</strain>
    </source>
</reference>
<protein>
    <submittedName>
        <fullName evidence="1">Uncharacterized protein</fullName>
    </submittedName>
</protein>